<dbReference type="STRING" id="471853.Bcav_1534"/>
<dbReference type="Gene3D" id="3.40.190.10">
    <property type="entry name" value="Periplasmic binding protein-like II"/>
    <property type="match status" value="2"/>
</dbReference>
<dbReference type="EMBL" id="CP001618">
    <property type="protein sequence ID" value="ACQ79790.1"/>
    <property type="molecule type" value="Genomic_DNA"/>
</dbReference>
<gene>
    <name evidence="2" type="ordered locus">Bcav_1534</name>
</gene>
<dbReference type="KEGG" id="bcv:Bcav_1534"/>
<feature type="chain" id="PRO_5038352813" evidence="1">
    <location>
        <begin position="31"/>
        <end position="436"/>
    </location>
</feature>
<dbReference type="HOGENOM" id="CLU_031285_5_0_11"/>
<dbReference type="SUPFAM" id="SSF53850">
    <property type="entry name" value="Periplasmic binding protein-like II"/>
    <property type="match status" value="1"/>
</dbReference>
<protein>
    <submittedName>
        <fullName evidence="2">Extracellular solute-binding protein family 1</fullName>
    </submittedName>
</protein>
<reference evidence="2 3" key="1">
    <citation type="journal article" date="2009" name="Stand. Genomic Sci.">
        <title>Complete genome sequence of Beutenbergia cavernae type strain (HKI 0122).</title>
        <authorList>
            <person name="Land M."/>
            <person name="Pukall R."/>
            <person name="Abt B."/>
            <person name="Goker M."/>
            <person name="Rohde M."/>
            <person name="Glavina Del Rio T."/>
            <person name="Tice H."/>
            <person name="Copeland A."/>
            <person name="Cheng J.F."/>
            <person name="Lucas S."/>
            <person name="Chen F."/>
            <person name="Nolan M."/>
            <person name="Bruce D."/>
            <person name="Goodwin L."/>
            <person name="Pitluck S."/>
            <person name="Ivanova N."/>
            <person name="Mavromatis K."/>
            <person name="Ovchinnikova G."/>
            <person name="Pati A."/>
            <person name="Chen A."/>
            <person name="Palaniappan K."/>
            <person name="Hauser L."/>
            <person name="Chang Y.J."/>
            <person name="Jefferies C.C."/>
            <person name="Saunders E."/>
            <person name="Brettin T."/>
            <person name="Detter J.C."/>
            <person name="Han C."/>
            <person name="Chain P."/>
            <person name="Bristow J."/>
            <person name="Eisen J.A."/>
            <person name="Markowitz V."/>
            <person name="Hugenholtz P."/>
            <person name="Kyrpides N.C."/>
            <person name="Klenk H.P."/>
            <person name="Lapidus A."/>
        </authorList>
    </citation>
    <scope>NUCLEOTIDE SEQUENCE [LARGE SCALE GENOMIC DNA]</scope>
    <source>
        <strain evidence="3">ATCC BAA-8 / DSM 12333 / NBRC 16432</strain>
    </source>
</reference>
<dbReference type="Pfam" id="PF13416">
    <property type="entry name" value="SBP_bac_8"/>
    <property type="match status" value="1"/>
</dbReference>
<dbReference type="PANTHER" id="PTHR43649:SF12">
    <property type="entry name" value="DIACETYLCHITOBIOSE BINDING PROTEIN DASA"/>
    <property type="match status" value="1"/>
</dbReference>
<evidence type="ECO:0000313" key="3">
    <source>
        <dbReference type="Proteomes" id="UP000007962"/>
    </source>
</evidence>
<dbReference type="Proteomes" id="UP000007962">
    <property type="component" value="Chromosome"/>
</dbReference>
<evidence type="ECO:0000256" key="1">
    <source>
        <dbReference type="SAM" id="SignalP"/>
    </source>
</evidence>
<keyword evidence="3" id="KW-1185">Reference proteome</keyword>
<name>C5C391_BEUC1</name>
<dbReference type="PANTHER" id="PTHR43649">
    <property type="entry name" value="ARABINOSE-BINDING PROTEIN-RELATED"/>
    <property type="match status" value="1"/>
</dbReference>
<dbReference type="RefSeq" id="WP_015882030.1">
    <property type="nucleotide sequence ID" value="NC_012669.1"/>
</dbReference>
<sequence>MKSTRHTPRRTIRRPAAAAAVTASLALALAACGVGGGDAPGADETVGPASDAPIRATWWGVDNQNQALDAAIASFTEAGGPEVAVEPQPWDGYWDKLATLVAGRDLPDVVMQAASQLPTYAERDSLLDLSQVDLDTSGLDAGIRDFGTVGDASFGVVAATNATGFVTNADLLGELGVDAPAGEWTWDDLAAFADQVRMASAGETWGVQDGSGDLILFILYVRDSGREFYADDGSLNATPDDLRAWLQLWADMREAGSVPPADVTAESAGNMPGSPLATGRAAASFAWTQDYVALQAVTDSALDIGLPPHNTEHPSLWINAASLWSISATSGNPQGAADLIDHLVNDPGAVEELGATLGIPPTAEARAQIAESVTDEELPAVEYMDIVAENSRPLNRLWPDGFADSRTLLGQLAEAVAFGQTSIDDAVDAFFADAEG</sequence>
<organism evidence="2 3">
    <name type="scientific">Beutenbergia cavernae (strain ATCC BAA-8 / DSM 12333 / CCUG 43141 / JCM 11478 / NBRC 16432 / NCIMB 13614 / HKI 0122)</name>
    <dbReference type="NCBI Taxonomy" id="471853"/>
    <lineage>
        <taxon>Bacteria</taxon>
        <taxon>Bacillati</taxon>
        <taxon>Actinomycetota</taxon>
        <taxon>Actinomycetes</taxon>
        <taxon>Micrococcales</taxon>
        <taxon>Beutenbergiaceae</taxon>
        <taxon>Beutenbergia</taxon>
    </lineage>
</organism>
<keyword evidence="1" id="KW-0732">Signal</keyword>
<dbReference type="AlphaFoldDB" id="C5C391"/>
<dbReference type="PROSITE" id="PS51257">
    <property type="entry name" value="PROKAR_LIPOPROTEIN"/>
    <property type="match status" value="1"/>
</dbReference>
<accession>C5C391</accession>
<dbReference type="InterPro" id="IPR050490">
    <property type="entry name" value="Bact_solute-bd_prot1"/>
</dbReference>
<evidence type="ECO:0000313" key="2">
    <source>
        <dbReference type="EMBL" id="ACQ79790.1"/>
    </source>
</evidence>
<dbReference type="InterPro" id="IPR006059">
    <property type="entry name" value="SBP"/>
</dbReference>
<dbReference type="eggNOG" id="COG1653">
    <property type="taxonomic scope" value="Bacteria"/>
</dbReference>
<proteinExistence type="predicted"/>
<dbReference type="OrthoDB" id="7918484at2"/>
<feature type="signal peptide" evidence="1">
    <location>
        <begin position="1"/>
        <end position="30"/>
    </location>
</feature>